<dbReference type="InterPro" id="IPR027417">
    <property type="entry name" value="P-loop_NTPase"/>
</dbReference>
<protein>
    <submittedName>
        <fullName evidence="1">Terminase large subunit</fullName>
    </submittedName>
</protein>
<dbReference type="EMBL" id="BK016245">
    <property type="protein sequence ID" value="DAG04697.1"/>
    <property type="molecule type" value="Genomic_DNA"/>
</dbReference>
<reference evidence="1" key="1">
    <citation type="journal article" date="2021" name="Proc. Natl. Acad. Sci. U.S.A.">
        <title>A Catalog of Tens of Thousands of Viruses from Human Metagenomes Reveals Hidden Associations with Chronic Diseases.</title>
        <authorList>
            <person name="Tisza M.J."/>
            <person name="Buck C.B."/>
        </authorList>
    </citation>
    <scope>NUCLEOTIDE SEQUENCE</scope>
    <source>
        <strain evidence="1">CtGa111</strain>
    </source>
</reference>
<name>A0A8S5VD38_9CAUD</name>
<sequence length="616" mass="70450">MRMKQRAPIITAVKRKIYECDAATIAFYRRNPVIAARDLLGIQLFDAQAYMLEQSWNASHVLWACSRNFGKSFVGSVFILLKAILYENQAIYIVSSVGDQSKETFNKIEEIVTRVGKTAASIRSLQDIAEKETKKSATNKSGFSHNPAGYVVEFYNGSSINTLNSNPDSNRSRRATLVFFDEAAFCSDELIVVCEAFATQNTDFVTDTDDSYNPETQPRKVPTQLVYASSQDTMDKLFYRYYKNFAKRMIAGDRDYFVCDMICDVAIQVYMNGKPYKALLTRDKVEAALRSNKMKALREYYNRPSRDGGVNQIIKWGTVRRNERKYIPQLYWDKNYQYILAFDPARTMDNSIVGVMRIYNDPENGMCGDIINCVNMVDIANEKKFKLDSNRQLEQLHELILHYNGQNPDYEYIDRLMIDQGAGGGGTSTYADGLLNNWTDKTGAEHRGFIDANHELYEGYDARYPDAVDKLRLISPRKFRTAMVEEFIELMNLGVIHFPLEYNGGDYVQVVDGVDKSTGQEILKTHELTLEEQTAWVNIDLMKNEITSIQKTTNSENTTVTYALAPDVVNKIHDDRFYVAILLAHRLYELRRKDKVRQSAVEVMTAPPICISNIDF</sequence>
<accession>A0A8S5VD38</accession>
<organism evidence="1">
    <name type="scientific">Siphoviridae sp. ctGa111</name>
    <dbReference type="NCBI Taxonomy" id="2825413"/>
    <lineage>
        <taxon>Viruses</taxon>
        <taxon>Duplodnaviria</taxon>
        <taxon>Heunggongvirae</taxon>
        <taxon>Uroviricota</taxon>
        <taxon>Caudoviricetes</taxon>
    </lineage>
</organism>
<dbReference type="Pfam" id="PF03237">
    <property type="entry name" value="Terminase_6N"/>
    <property type="match status" value="1"/>
</dbReference>
<proteinExistence type="predicted"/>
<evidence type="ECO:0000313" key="1">
    <source>
        <dbReference type="EMBL" id="DAG04697.1"/>
    </source>
</evidence>
<dbReference type="Gene3D" id="3.40.50.300">
    <property type="entry name" value="P-loop containing nucleotide triphosphate hydrolases"/>
    <property type="match status" value="1"/>
</dbReference>